<dbReference type="GeneID" id="43882232"/>
<evidence type="ECO:0000313" key="2">
    <source>
        <dbReference type="Proteomes" id="UP000299011"/>
    </source>
</evidence>
<accession>A0A4P8P2F8</accession>
<protein>
    <submittedName>
        <fullName evidence="1">Uncharacterized protein</fullName>
    </submittedName>
</protein>
<organism evidence="1 2">
    <name type="scientific">Haloferax mediterranei (strain ATCC 33500 / DSM 1411 / JCM 8866 / NBRC 14739 / NCIMB 2177 / R-4)</name>
    <name type="common">Halobacterium mediterranei</name>
    <dbReference type="NCBI Taxonomy" id="523841"/>
    <lineage>
        <taxon>Archaea</taxon>
        <taxon>Methanobacteriati</taxon>
        <taxon>Methanobacteriota</taxon>
        <taxon>Stenosarchaea group</taxon>
        <taxon>Halobacteria</taxon>
        <taxon>Halobacteriales</taxon>
        <taxon>Haloferacaceae</taxon>
        <taxon>Haloferax</taxon>
    </lineage>
</organism>
<dbReference type="EMBL" id="CP039139">
    <property type="protein sequence ID" value="QCQ74982.1"/>
    <property type="molecule type" value="Genomic_DNA"/>
</dbReference>
<dbReference type="AlphaFoldDB" id="A0A4P8P2F8"/>
<dbReference type="Proteomes" id="UP000299011">
    <property type="component" value="Chromosome"/>
</dbReference>
<sequence length="259" mass="28545">MKSTASIAALSAIPTVSASQERNARKSEKVHQAALRVLEKTNDLEQFYSFLANHGFTFGRKTTKIDTPAHVLKEQSGSASGNVSTMESGYQPKDNVELDVSLQYDTYADKYYGQANWHWTSQTLSPPDVIGLTYKENSWSVPQNGYSSSTYASLDTESRSANGYAWKYNDGEDTLEQPNAYNYATLTLNPYDESISDSDRTIWMVYTANSSPYPAYIDGIGIGYGALSVDVSPTVEQDTWIEDNSGDELKISAADAQPI</sequence>
<dbReference type="RefSeq" id="WP_137685659.1">
    <property type="nucleotide sequence ID" value="NC_017941.2"/>
</dbReference>
<gene>
    <name evidence="1" type="ORF">E6P09_06805</name>
</gene>
<name>A0A4P8P2F8_HALMT</name>
<evidence type="ECO:0000313" key="1">
    <source>
        <dbReference type="EMBL" id="QCQ74982.1"/>
    </source>
</evidence>
<proteinExistence type="predicted"/>
<reference evidence="1 2" key="1">
    <citation type="submission" date="2019-04" db="EMBL/GenBank/DDBJ databases">
        <title>Methylomes of two halophilic Archaea, Haloarcula marismortui and Haloferax mediterranei.</title>
        <authorList>
            <person name="DasSarma S."/>
            <person name="DasSarma P."/>
            <person name="DasSarma S."/>
            <person name="Fomenkov A."/>
            <person name="Vincze T."/>
            <person name="Anton B.P."/>
            <person name="Roberts R.J."/>
        </authorList>
    </citation>
    <scope>NUCLEOTIDE SEQUENCE [LARGE SCALE GENOMIC DNA]</scope>
    <source>
        <strain evidence="2">ATCC 33500 / DSM 1411 / JCM 8866 / NBRC 14739 / NCIMB 2177 / R-4</strain>
    </source>
</reference>